<evidence type="ECO:0000313" key="1">
    <source>
        <dbReference type="EMBL" id="CAF9922737.1"/>
    </source>
</evidence>
<keyword evidence="2" id="KW-1185">Reference proteome</keyword>
<evidence type="ECO:0000313" key="2">
    <source>
        <dbReference type="Proteomes" id="UP000664534"/>
    </source>
</evidence>
<dbReference type="OrthoDB" id="5363676at2759"/>
<accession>A0A8H3FCF8</accession>
<dbReference type="Proteomes" id="UP000664534">
    <property type="component" value="Unassembled WGS sequence"/>
</dbReference>
<reference evidence="1" key="1">
    <citation type="submission" date="2021-03" db="EMBL/GenBank/DDBJ databases">
        <authorList>
            <person name="Tagirdzhanova G."/>
        </authorList>
    </citation>
    <scope>NUCLEOTIDE SEQUENCE</scope>
</reference>
<organism evidence="1 2">
    <name type="scientific">Imshaugia aleurites</name>
    <dbReference type="NCBI Taxonomy" id="172621"/>
    <lineage>
        <taxon>Eukaryota</taxon>
        <taxon>Fungi</taxon>
        <taxon>Dikarya</taxon>
        <taxon>Ascomycota</taxon>
        <taxon>Pezizomycotina</taxon>
        <taxon>Lecanoromycetes</taxon>
        <taxon>OSLEUM clade</taxon>
        <taxon>Lecanoromycetidae</taxon>
        <taxon>Lecanorales</taxon>
        <taxon>Lecanorineae</taxon>
        <taxon>Parmeliaceae</taxon>
        <taxon>Imshaugia</taxon>
    </lineage>
</organism>
<proteinExistence type="predicted"/>
<dbReference type="AlphaFoldDB" id="A0A8H3FCF8"/>
<sequence length="467" mass="50458">MPNDFPNPPIDDAAEEPISVSELLDRLGERKPEFLNGVQQAVSAYIARQGRRACMSVVETDGCGNGRPRTHILNSDSLPTFVNVFQCFIRNKPYHNHALDSGLSQPVAGIVASRYGAMIESHFDGLRQHFLGRLVEDGIVRKSLVIHIATRLEEKGIKTARHELTHMITQAITQHASIHTTAAVQHGVTTATQHTTAVTAGTSTGAVIGSIVGAILIKAFATHITVILSKILASETLRMLVMVVTHKIVYVSATAATANLLAAKVGGATAATFLHAAIGPVAAMYVGYKLKKLPEELGESIAKGVRKDLDGSFRSITEQVLDEVAKEIYDLEGLASAVVDGIITVDGWEKYFEGLDVADPAILTSNHEIERGVGYVEDVHEMTQADETLNVPPESLPANSICVCGLDLGLLNDIDQLVHANEYLDQRETREDTVIGCCVCNADLQDMSDMARNEHVGDCLDRTQPQD</sequence>
<comment type="caution">
    <text evidence="1">The sequence shown here is derived from an EMBL/GenBank/DDBJ whole genome shotgun (WGS) entry which is preliminary data.</text>
</comment>
<dbReference type="EMBL" id="CAJPDT010000031">
    <property type="protein sequence ID" value="CAF9922737.1"/>
    <property type="molecule type" value="Genomic_DNA"/>
</dbReference>
<name>A0A8H3FCF8_9LECA</name>
<gene>
    <name evidence="1" type="ORF">IMSHALPRED_005749</name>
</gene>
<protein>
    <submittedName>
        <fullName evidence="1">Uncharacterized protein</fullName>
    </submittedName>
</protein>